<dbReference type="InParanoid" id="A0A0C3AXF9"/>
<dbReference type="EMBL" id="KN833014">
    <property type="protein sequence ID" value="KIM78698.1"/>
    <property type="molecule type" value="Genomic_DNA"/>
</dbReference>
<reference evidence="2" key="2">
    <citation type="submission" date="2015-01" db="EMBL/GenBank/DDBJ databases">
        <title>Evolutionary Origins and Diversification of the Mycorrhizal Mutualists.</title>
        <authorList>
            <consortium name="DOE Joint Genome Institute"/>
            <consortium name="Mycorrhizal Genomics Consortium"/>
            <person name="Kohler A."/>
            <person name="Kuo A."/>
            <person name="Nagy L.G."/>
            <person name="Floudas D."/>
            <person name="Copeland A."/>
            <person name="Barry K.W."/>
            <person name="Cichocki N."/>
            <person name="Veneault-Fourrey C."/>
            <person name="LaButti K."/>
            <person name="Lindquist E.A."/>
            <person name="Lipzen A."/>
            <person name="Lundell T."/>
            <person name="Morin E."/>
            <person name="Murat C."/>
            <person name="Riley R."/>
            <person name="Ohm R."/>
            <person name="Sun H."/>
            <person name="Tunlid A."/>
            <person name="Henrissat B."/>
            <person name="Grigoriev I.V."/>
            <person name="Hibbett D.S."/>
            <person name="Martin F."/>
        </authorList>
    </citation>
    <scope>NUCLEOTIDE SEQUENCE [LARGE SCALE GENOMIC DNA]</scope>
    <source>
        <strain evidence="2">F 1598</strain>
    </source>
</reference>
<protein>
    <submittedName>
        <fullName evidence="1">Uncharacterized protein</fullName>
    </submittedName>
</protein>
<evidence type="ECO:0000313" key="1">
    <source>
        <dbReference type="EMBL" id="KIM78698.1"/>
    </source>
</evidence>
<accession>A0A0C3AXF9</accession>
<reference evidence="1 2" key="1">
    <citation type="submission" date="2014-04" db="EMBL/GenBank/DDBJ databases">
        <authorList>
            <consortium name="DOE Joint Genome Institute"/>
            <person name="Kuo A."/>
            <person name="Tarkka M."/>
            <person name="Buscot F."/>
            <person name="Kohler A."/>
            <person name="Nagy L.G."/>
            <person name="Floudas D."/>
            <person name="Copeland A."/>
            <person name="Barry K.W."/>
            <person name="Cichocki N."/>
            <person name="Veneault-Fourrey C."/>
            <person name="LaButti K."/>
            <person name="Lindquist E.A."/>
            <person name="Lipzen A."/>
            <person name="Lundell T."/>
            <person name="Morin E."/>
            <person name="Murat C."/>
            <person name="Sun H."/>
            <person name="Tunlid A."/>
            <person name="Henrissat B."/>
            <person name="Grigoriev I.V."/>
            <person name="Hibbett D.S."/>
            <person name="Martin F."/>
            <person name="Nordberg H.P."/>
            <person name="Cantor M.N."/>
            <person name="Hua S.X."/>
        </authorList>
    </citation>
    <scope>NUCLEOTIDE SEQUENCE [LARGE SCALE GENOMIC DNA]</scope>
    <source>
        <strain evidence="1 2">F 1598</strain>
    </source>
</reference>
<sequence length="87" mass="9491">MAGVCRACSLSPPQEPIVWGCKAPWEVIDIQPSSSSLLSSLSWYFPPTPMQQPFANPGMNVNKNINPAPPFPVSRVAMSTLFLLENC</sequence>
<dbReference type="AlphaFoldDB" id="A0A0C3AXF9"/>
<proteinExistence type="predicted"/>
<organism evidence="1 2">
    <name type="scientific">Piloderma croceum (strain F 1598)</name>
    <dbReference type="NCBI Taxonomy" id="765440"/>
    <lineage>
        <taxon>Eukaryota</taxon>
        <taxon>Fungi</taxon>
        <taxon>Dikarya</taxon>
        <taxon>Basidiomycota</taxon>
        <taxon>Agaricomycotina</taxon>
        <taxon>Agaricomycetes</taxon>
        <taxon>Agaricomycetidae</taxon>
        <taxon>Atheliales</taxon>
        <taxon>Atheliaceae</taxon>
        <taxon>Piloderma</taxon>
    </lineage>
</organism>
<keyword evidence="2" id="KW-1185">Reference proteome</keyword>
<gene>
    <name evidence="1" type="ORF">PILCRDRAFT_824137</name>
</gene>
<evidence type="ECO:0000313" key="2">
    <source>
        <dbReference type="Proteomes" id="UP000054166"/>
    </source>
</evidence>
<dbReference type="Proteomes" id="UP000054166">
    <property type="component" value="Unassembled WGS sequence"/>
</dbReference>
<name>A0A0C3AXF9_PILCF</name>
<dbReference type="HOGENOM" id="CLU_2489461_0_0_1"/>
<feature type="non-terminal residue" evidence="1">
    <location>
        <position position="87"/>
    </location>
</feature>